<dbReference type="Gene3D" id="2.40.50.180">
    <property type="entry name" value="CheA-289, Domain 4"/>
    <property type="match status" value="1"/>
</dbReference>
<dbReference type="PANTHER" id="PTHR22617">
    <property type="entry name" value="CHEMOTAXIS SENSOR HISTIDINE KINASE-RELATED"/>
    <property type="match status" value="1"/>
</dbReference>
<evidence type="ECO:0000313" key="3">
    <source>
        <dbReference type="EMBL" id="GJD77878.1"/>
    </source>
</evidence>
<dbReference type="InterPro" id="IPR039315">
    <property type="entry name" value="CheW"/>
</dbReference>
<dbReference type="Proteomes" id="UP001055108">
    <property type="component" value="Unassembled WGS sequence"/>
</dbReference>
<gene>
    <name evidence="3" type="ORF">NBEOAGPD_1089</name>
</gene>
<keyword evidence="4" id="KW-1185">Reference proteome</keyword>
<evidence type="ECO:0000256" key="1">
    <source>
        <dbReference type="SAM" id="MobiDB-lite"/>
    </source>
</evidence>
<accession>A0AA37HMH5</accession>
<dbReference type="AlphaFoldDB" id="A0AA37HMH5"/>
<feature type="compositionally biased region" description="Low complexity" evidence="1">
    <location>
        <begin position="17"/>
        <end position="39"/>
    </location>
</feature>
<dbReference type="GO" id="GO:0007165">
    <property type="term" value="P:signal transduction"/>
    <property type="evidence" value="ECO:0007669"/>
    <property type="project" value="InterPro"/>
</dbReference>
<sequence>MSEVGSRVGTRTARESTGGAASQAMSQATSQAASRAANQAAERARALRAARTEALARRGLGRAEVAARRAYLVCACGAERYGLPLEEAAGVLPMRPCTPVPGAVPALLGLAAVSGRIVSVLDLARALGRPGPGAAPSGHLVALRAGAVPVALAVDRVIGVSEIDADLARPEADPSPPSSGGMGGAAVSGYAPAESAGGDFVVLDLPRLLRRALP</sequence>
<organism evidence="3 4">
    <name type="scientific">Methylobacterium gregans</name>
    <dbReference type="NCBI Taxonomy" id="374424"/>
    <lineage>
        <taxon>Bacteria</taxon>
        <taxon>Pseudomonadati</taxon>
        <taxon>Pseudomonadota</taxon>
        <taxon>Alphaproteobacteria</taxon>
        <taxon>Hyphomicrobiales</taxon>
        <taxon>Methylobacteriaceae</taxon>
        <taxon>Methylobacterium</taxon>
    </lineage>
</organism>
<evidence type="ECO:0000313" key="4">
    <source>
        <dbReference type="Proteomes" id="UP001055108"/>
    </source>
</evidence>
<dbReference type="InterPro" id="IPR036061">
    <property type="entry name" value="CheW-like_dom_sf"/>
</dbReference>
<dbReference type="PANTHER" id="PTHR22617:SF23">
    <property type="entry name" value="CHEMOTAXIS PROTEIN CHEW"/>
    <property type="match status" value="1"/>
</dbReference>
<dbReference type="PROSITE" id="PS50851">
    <property type="entry name" value="CHEW"/>
    <property type="match status" value="1"/>
</dbReference>
<feature type="domain" description="CheW-like" evidence="2">
    <location>
        <begin position="68"/>
        <end position="214"/>
    </location>
</feature>
<reference evidence="3" key="1">
    <citation type="journal article" date="2016" name="Front. Microbiol.">
        <title>Genome Sequence of the Piezophilic, Mesophilic Sulfate-Reducing Bacterium Desulfovibrio indicus J2T.</title>
        <authorList>
            <person name="Cao J."/>
            <person name="Maignien L."/>
            <person name="Shao Z."/>
            <person name="Alain K."/>
            <person name="Jebbar M."/>
        </authorList>
    </citation>
    <scope>NUCLEOTIDE SEQUENCE</scope>
    <source>
        <strain evidence="3">NBRC 103626</strain>
    </source>
</reference>
<dbReference type="InterPro" id="IPR002545">
    <property type="entry name" value="CheW-lke_dom"/>
</dbReference>
<name>A0AA37HMH5_9HYPH</name>
<protein>
    <recommendedName>
        <fullName evidence="2">CheW-like domain-containing protein</fullName>
    </recommendedName>
</protein>
<dbReference type="SUPFAM" id="SSF50341">
    <property type="entry name" value="CheW-like"/>
    <property type="match status" value="1"/>
</dbReference>
<proteinExistence type="predicted"/>
<feature type="region of interest" description="Disordered" evidence="1">
    <location>
        <begin position="1"/>
        <end position="39"/>
    </location>
</feature>
<dbReference type="GO" id="GO:0006935">
    <property type="term" value="P:chemotaxis"/>
    <property type="evidence" value="ECO:0007669"/>
    <property type="project" value="InterPro"/>
</dbReference>
<reference evidence="3" key="2">
    <citation type="submission" date="2021-08" db="EMBL/GenBank/DDBJ databases">
        <authorList>
            <person name="Tani A."/>
            <person name="Ola A."/>
            <person name="Ogura Y."/>
            <person name="Katsura K."/>
            <person name="Hayashi T."/>
        </authorList>
    </citation>
    <scope>NUCLEOTIDE SEQUENCE</scope>
    <source>
        <strain evidence="3">NBRC 103626</strain>
    </source>
</reference>
<comment type="caution">
    <text evidence="3">The sequence shown here is derived from an EMBL/GenBank/DDBJ whole genome shotgun (WGS) entry which is preliminary data.</text>
</comment>
<dbReference type="Pfam" id="PF01584">
    <property type="entry name" value="CheW"/>
    <property type="match status" value="1"/>
</dbReference>
<evidence type="ECO:0000259" key="2">
    <source>
        <dbReference type="PROSITE" id="PS50851"/>
    </source>
</evidence>
<dbReference type="SMART" id="SM00260">
    <property type="entry name" value="CheW"/>
    <property type="match status" value="1"/>
</dbReference>
<dbReference type="EMBL" id="BPQM01000025">
    <property type="protein sequence ID" value="GJD77878.1"/>
    <property type="molecule type" value="Genomic_DNA"/>
</dbReference>
<dbReference type="GO" id="GO:0005829">
    <property type="term" value="C:cytosol"/>
    <property type="evidence" value="ECO:0007669"/>
    <property type="project" value="TreeGrafter"/>
</dbReference>
<feature type="region of interest" description="Disordered" evidence="1">
    <location>
        <begin position="168"/>
        <end position="188"/>
    </location>
</feature>